<keyword evidence="1" id="KW-0472">Membrane</keyword>
<proteinExistence type="predicted"/>
<dbReference type="RefSeq" id="WP_256608612.1">
    <property type="nucleotide sequence ID" value="NZ_JANIBL010000093.1"/>
</dbReference>
<protein>
    <recommendedName>
        <fullName evidence="4">Glycosyltransferase RgtA/B/C/D-like domain-containing protein</fullName>
    </recommendedName>
</protein>
<evidence type="ECO:0008006" key="4">
    <source>
        <dbReference type="Google" id="ProtNLM"/>
    </source>
</evidence>
<organism evidence="2 3">
    <name type="scientific">Methylomonas rosea</name>
    <dbReference type="NCBI Taxonomy" id="2952227"/>
    <lineage>
        <taxon>Bacteria</taxon>
        <taxon>Pseudomonadati</taxon>
        <taxon>Pseudomonadota</taxon>
        <taxon>Gammaproteobacteria</taxon>
        <taxon>Methylococcales</taxon>
        <taxon>Methylococcaceae</taxon>
        <taxon>Methylomonas</taxon>
    </lineage>
</organism>
<name>A0ABT1TYF3_9GAMM</name>
<feature type="transmembrane region" description="Helical" evidence="1">
    <location>
        <begin position="341"/>
        <end position="360"/>
    </location>
</feature>
<feature type="transmembrane region" description="Helical" evidence="1">
    <location>
        <begin position="202"/>
        <end position="229"/>
    </location>
</feature>
<feature type="transmembrane region" description="Helical" evidence="1">
    <location>
        <begin position="115"/>
        <end position="134"/>
    </location>
</feature>
<feature type="transmembrane region" description="Helical" evidence="1">
    <location>
        <begin position="7"/>
        <end position="24"/>
    </location>
</feature>
<feature type="transmembrane region" description="Helical" evidence="1">
    <location>
        <begin position="143"/>
        <end position="163"/>
    </location>
</feature>
<feature type="transmembrane region" description="Helical" evidence="1">
    <location>
        <begin position="277"/>
        <end position="295"/>
    </location>
</feature>
<evidence type="ECO:0000313" key="2">
    <source>
        <dbReference type="EMBL" id="MCQ8119784.1"/>
    </source>
</evidence>
<feature type="transmembrane region" description="Helical" evidence="1">
    <location>
        <begin position="169"/>
        <end position="190"/>
    </location>
</feature>
<dbReference type="EMBL" id="JANIBL010000093">
    <property type="protein sequence ID" value="MCQ8119784.1"/>
    <property type="molecule type" value="Genomic_DNA"/>
</dbReference>
<feature type="transmembrane region" description="Helical" evidence="1">
    <location>
        <begin position="315"/>
        <end position="334"/>
    </location>
</feature>
<accession>A0ABT1TYF3</accession>
<keyword evidence="1" id="KW-0812">Transmembrane</keyword>
<gene>
    <name evidence="2" type="ORF">NP589_20365</name>
</gene>
<keyword evidence="3" id="KW-1185">Reference proteome</keyword>
<sequence length="553" mass="62314">MSAPKILSIVSILPSLLIIYYPLITSHAVFFQNHGPDLDGDLLAASFIYEGHTWDRLMFSLHQATGSFKWWHLDNHPWFLSDFREAVAIEFFPRSLRWGHAVVTAAICWVTGEPIWFSFFVLTIFSIVLCPLVITDTCLSRGIGLRTTVILSTGLMATQTYALMLYEGVVVQLIATPFLLFLTLNFKKLLFEYSNIGQKIFVALMLSALVSTFGEGIQILAVLAVSYLAVYYCTARRYNLTEASPFISALIMTGLWILISPTVFADFILWSLARLKQAFAGGALHFNWSIFSLFFPLNYMQLTKEGLQLVVEGTTYTRILETSILLSIGGYLIYRKKPPGFDFMAASIAILVFVLVNHLYAIWKILAIYQPLLFLSLFQALDERFNKFLSKEQLLGAFAVFSSVGLFNLLTQYQNLSQHAHLEQFQVNKDQVAGRKYALLTPSLSRVYLKLGSHGELHWTNGGWRGPIEPNFSLTGNANLPIALYFDCDAEGKSRCDKIREFAPNLIPRTLHLTETPVSTLLDQQGVINRTLVNQYIKQNYGIDAAGGERQPD</sequence>
<comment type="caution">
    <text evidence="2">The sequence shown here is derived from an EMBL/GenBank/DDBJ whole genome shotgun (WGS) entry which is preliminary data.</text>
</comment>
<reference evidence="2 3" key="1">
    <citation type="submission" date="2022-07" db="EMBL/GenBank/DDBJ databases">
        <title>Methylomonas rivi sp. nov., Methylomonas rosea sp. nov., Methylomonas aureus sp. nov. and Methylomonas subterranea sp. nov., four novel methanotrophs isolated from a freshwater creek and the deep terrestrial subsurface.</title>
        <authorList>
            <person name="Abin C."/>
            <person name="Sankaranarayanan K."/>
            <person name="Garner C."/>
            <person name="Sindelar R."/>
            <person name="Kotary K."/>
            <person name="Garner R."/>
            <person name="Barclay S."/>
            <person name="Lawson P."/>
            <person name="Krumholz L."/>
        </authorList>
    </citation>
    <scope>NUCLEOTIDE SEQUENCE [LARGE SCALE GENOMIC DNA]</scope>
    <source>
        <strain evidence="2 3">WSC-7</strain>
    </source>
</reference>
<evidence type="ECO:0000313" key="3">
    <source>
        <dbReference type="Proteomes" id="UP001524570"/>
    </source>
</evidence>
<keyword evidence="1" id="KW-1133">Transmembrane helix</keyword>
<evidence type="ECO:0000256" key="1">
    <source>
        <dbReference type="SAM" id="Phobius"/>
    </source>
</evidence>
<feature type="transmembrane region" description="Helical" evidence="1">
    <location>
        <begin position="249"/>
        <end position="270"/>
    </location>
</feature>
<dbReference type="Proteomes" id="UP001524570">
    <property type="component" value="Unassembled WGS sequence"/>
</dbReference>